<gene>
    <name evidence="3" type="ORF">BJ959_000976</name>
</gene>
<dbReference type="OrthoDB" id="5122659at2"/>
<sequence length="123" mass="13460">MSDDDPIELREWPDDERDDARPTSWERRARVMRWVALIALVGMVLPGALSTYALARSTAEQSCRLAVDTVASERTPSRVAFELLSPEAVGWTCYAATPGGEVLIAVLGLIPGEPRLVPPTRLS</sequence>
<feature type="compositionally biased region" description="Basic and acidic residues" evidence="1">
    <location>
        <begin position="7"/>
        <end position="23"/>
    </location>
</feature>
<protein>
    <submittedName>
        <fullName evidence="3">Uncharacterized protein</fullName>
    </submittedName>
</protein>
<keyword evidence="4" id="KW-1185">Reference proteome</keyword>
<dbReference type="AlphaFoldDB" id="A0A840X519"/>
<reference evidence="3 4" key="1">
    <citation type="submission" date="2020-08" db="EMBL/GenBank/DDBJ databases">
        <title>Sequencing the genomes of 1000 actinobacteria strains.</title>
        <authorList>
            <person name="Klenk H.-P."/>
        </authorList>
    </citation>
    <scope>NUCLEOTIDE SEQUENCE [LARGE SCALE GENOMIC DNA]</scope>
    <source>
        <strain evidence="3 4">DSM 23889</strain>
    </source>
</reference>
<dbReference type="EMBL" id="JACHBS010000001">
    <property type="protein sequence ID" value="MBB5617480.1"/>
    <property type="molecule type" value="Genomic_DNA"/>
</dbReference>
<dbReference type="RefSeq" id="WP_153982632.1">
    <property type="nucleotide sequence ID" value="NZ_BAAANZ010000012.1"/>
</dbReference>
<keyword evidence="2" id="KW-0472">Membrane</keyword>
<evidence type="ECO:0000313" key="3">
    <source>
        <dbReference type="EMBL" id="MBB5617480.1"/>
    </source>
</evidence>
<evidence type="ECO:0000313" key="4">
    <source>
        <dbReference type="Proteomes" id="UP000552883"/>
    </source>
</evidence>
<feature type="region of interest" description="Disordered" evidence="1">
    <location>
        <begin position="1"/>
        <end position="23"/>
    </location>
</feature>
<comment type="caution">
    <text evidence="3">The sequence shown here is derived from an EMBL/GenBank/DDBJ whole genome shotgun (WGS) entry which is preliminary data.</text>
</comment>
<keyword evidence="2" id="KW-1133">Transmembrane helix</keyword>
<name>A0A840X519_9MICO</name>
<feature type="transmembrane region" description="Helical" evidence="2">
    <location>
        <begin position="34"/>
        <end position="55"/>
    </location>
</feature>
<organism evidence="3 4">
    <name type="scientific">Microcella frigidaquae</name>
    <dbReference type="NCBI Taxonomy" id="424758"/>
    <lineage>
        <taxon>Bacteria</taxon>
        <taxon>Bacillati</taxon>
        <taxon>Actinomycetota</taxon>
        <taxon>Actinomycetes</taxon>
        <taxon>Micrococcales</taxon>
        <taxon>Microbacteriaceae</taxon>
        <taxon>Microcella</taxon>
    </lineage>
</organism>
<evidence type="ECO:0000256" key="1">
    <source>
        <dbReference type="SAM" id="MobiDB-lite"/>
    </source>
</evidence>
<keyword evidence="2" id="KW-0812">Transmembrane</keyword>
<accession>A0A840X519</accession>
<proteinExistence type="predicted"/>
<evidence type="ECO:0000256" key="2">
    <source>
        <dbReference type="SAM" id="Phobius"/>
    </source>
</evidence>
<dbReference type="Proteomes" id="UP000552883">
    <property type="component" value="Unassembled WGS sequence"/>
</dbReference>